<gene>
    <name evidence="1" type="ORF">MGN01_35430</name>
</gene>
<keyword evidence="2" id="KW-1185">Reference proteome</keyword>
<name>A0A512JP31_9HYPH</name>
<protein>
    <submittedName>
        <fullName evidence="1">Uncharacterized protein</fullName>
    </submittedName>
</protein>
<accession>A0A512JP31</accession>
<proteinExistence type="predicted"/>
<dbReference type="OrthoDB" id="5465318at2"/>
<organism evidence="1 2">
    <name type="scientific">Methylobacterium gnaphalii</name>
    <dbReference type="NCBI Taxonomy" id="1010610"/>
    <lineage>
        <taxon>Bacteria</taxon>
        <taxon>Pseudomonadati</taxon>
        <taxon>Pseudomonadota</taxon>
        <taxon>Alphaproteobacteria</taxon>
        <taxon>Hyphomicrobiales</taxon>
        <taxon>Methylobacteriaceae</taxon>
        <taxon>Methylobacterium</taxon>
    </lineage>
</organism>
<evidence type="ECO:0000313" key="1">
    <source>
        <dbReference type="EMBL" id="GEP11698.1"/>
    </source>
</evidence>
<dbReference type="EMBL" id="BJZV01000022">
    <property type="protein sequence ID" value="GEP11698.1"/>
    <property type="molecule type" value="Genomic_DNA"/>
</dbReference>
<dbReference type="Proteomes" id="UP000321750">
    <property type="component" value="Unassembled WGS sequence"/>
</dbReference>
<evidence type="ECO:0000313" key="2">
    <source>
        <dbReference type="Proteomes" id="UP000321750"/>
    </source>
</evidence>
<sequence length="583" mass="62512">MTTTSNNEAAGAAWVLVPREPTEEMMKVGSAARWQSPIRDADSVYEIYRAMLAAAPIPRCQDTCAVAIADADGKPCLDCAEAAAALAKPPSQSGDLEELKRLSEAATKGTFYTVDQPWGHGDWIVAGSPDPHAGKPICTFDDVLLGLDVEEEQDTDIDPQDNAAFVAAAVNYVRALLSQPKPPGRLDRETSEKPEAWIVTRRYYDRPETVQLLAYEPDLEGYPKHMFDVVPLYRKVENASAKDAILASAGTTGDGGEDEPHNEATQVTLGEGLVDITVITHEGKSGVLFRPRAEKIPFGEPGELPEGDYWPVAGDVVLWVSGEGPQVAIDALTALAKPAPAPNAAIEGAVPAGHCPICGRSDKPPCQPGPEADECGRRAMFDQFGEQTVRGRSCQGMDPNEPYDPLKVAVWAAILPFRNELLETGGVTFMGLRNAVVEAVRSFAIASQASLAASSSPQGNVAGWQSQAASDVLAERSRKLEAEGCTFEYDDTQTCGEMARAASCYAERAALASQCVAQGLYAPKDIDAEVRLPTPANWPWDRIWWKFGSRRQALVKAGALILAEIERLDRASLPAVPASGKEG</sequence>
<dbReference type="RefSeq" id="WP_147048111.1">
    <property type="nucleotide sequence ID" value="NZ_BJZV01000022.1"/>
</dbReference>
<reference evidence="1 2" key="1">
    <citation type="submission" date="2019-07" db="EMBL/GenBank/DDBJ databases">
        <title>Whole genome shotgun sequence of Methylobacterium gnaphalii NBRC 107716.</title>
        <authorList>
            <person name="Hosoyama A."/>
            <person name="Uohara A."/>
            <person name="Ohji S."/>
            <person name="Ichikawa N."/>
        </authorList>
    </citation>
    <scope>NUCLEOTIDE SEQUENCE [LARGE SCALE GENOMIC DNA]</scope>
    <source>
        <strain evidence="1 2">NBRC 107716</strain>
    </source>
</reference>
<comment type="caution">
    <text evidence="1">The sequence shown here is derived from an EMBL/GenBank/DDBJ whole genome shotgun (WGS) entry which is preliminary data.</text>
</comment>
<dbReference type="AlphaFoldDB" id="A0A512JP31"/>